<dbReference type="SUPFAM" id="SSF55785">
    <property type="entry name" value="PYP-like sensor domain (PAS domain)"/>
    <property type="match status" value="1"/>
</dbReference>
<dbReference type="PANTHER" id="PTHR46663">
    <property type="entry name" value="DIGUANYLATE CYCLASE DGCT-RELATED"/>
    <property type="match status" value="1"/>
</dbReference>
<dbReference type="GO" id="GO:0016301">
    <property type="term" value="F:kinase activity"/>
    <property type="evidence" value="ECO:0007669"/>
    <property type="project" value="UniProtKB-KW"/>
</dbReference>
<organism evidence="5">
    <name type="scientific">Thermorudis peleae</name>
    <dbReference type="NCBI Taxonomy" id="1382356"/>
    <lineage>
        <taxon>Bacteria</taxon>
        <taxon>Pseudomonadati</taxon>
        <taxon>Thermomicrobiota</taxon>
        <taxon>Thermomicrobia</taxon>
        <taxon>Thermomicrobia incertae sedis</taxon>
        <taxon>Thermorudis</taxon>
    </lineage>
</organism>
<dbReference type="Gene3D" id="3.30.450.40">
    <property type="match status" value="2"/>
</dbReference>
<keyword evidence="1" id="KW-0808">Transferase</keyword>
<dbReference type="PANTHER" id="PTHR46663:SF2">
    <property type="entry name" value="GGDEF DOMAIN-CONTAINING PROTEIN"/>
    <property type="match status" value="1"/>
</dbReference>
<dbReference type="InterPro" id="IPR011006">
    <property type="entry name" value="CheY-like_superfamily"/>
</dbReference>
<dbReference type="PROSITE" id="PS50887">
    <property type="entry name" value="GGDEF"/>
    <property type="match status" value="1"/>
</dbReference>
<dbReference type="NCBIfam" id="TIGR00254">
    <property type="entry name" value="GGDEF"/>
    <property type="match status" value="1"/>
</dbReference>
<feature type="domain" description="GGDEF" evidence="4">
    <location>
        <begin position="623"/>
        <end position="756"/>
    </location>
</feature>
<dbReference type="CDD" id="cd01949">
    <property type="entry name" value="GGDEF"/>
    <property type="match status" value="1"/>
</dbReference>
<dbReference type="Gene3D" id="3.30.70.270">
    <property type="match status" value="1"/>
</dbReference>
<dbReference type="Gene3D" id="3.30.450.20">
    <property type="entry name" value="PAS domain"/>
    <property type="match status" value="1"/>
</dbReference>
<comment type="caution">
    <text evidence="5">The sequence shown here is derived from an EMBL/GenBank/DDBJ whole genome shotgun (WGS) entry which is preliminary data.</text>
</comment>
<accession>A0A831X0Z4</accession>
<dbReference type="SUPFAM" id="SSF52172">
    <property type="entry name" value="CheY-like"/>
    <property type="match status" value="1"/>
</dbReference>
<dbReference type="GO" id="GO:0006355">
    <property type="term" value="P:regulation of DNA-templated transcription"/>
    <property type="evidence" value="ECO:0007669"/>
    <property type="project" value="InterPro"/>
</dbReference>
<dbReference type="InterPro" id="IPR000014">
    <property type="entry name" value="PAS"/>
</dbReference>
<dbReference type="Pfam" id="PF01590">
    <property type="entry name" value="GAF"/>
    <property type="match status" value="1"/>
</dbReference>
<dbReference type="FunFam" id="3.30.70.270:FF:000001">
    <property type="entry name" value="Diguanylate cyclase domain protein"/>
    <property type="match status" value="1"/>
</dbReference>
<dbReference type="CDD" id="cd00130">
    <property type="entry name" value="PAS"/>
    <property type="match status" value="1"/>
</dbReference>
<evidence type="ECO:0000256" key="2">
    <source>
        <dbReference type="ARBA" id="ARBA00022777"/>
    </source>
</evidence>
<name>A0A831X0Z4_9BACT</name>
<dbReference type="InterPro" id="IPR043128">
    <property type="entry name" value="Rev_trsase/Diguanyl_cyclase"/>
</dbReference>
<sequence>MTMETESRLRVLVVDPDTTRRERIVGFLGNASVAAVADWETARDIVRQEPPSLLLVASEVVARPEPLGSAHLPFELAESVVKVVILREGEGVTPEFLASGFHAVLYDPVTLVDCERVLALASAILEHTADAARRRLRVMEALRQLEVEVLALADVTPNWLGRSLELLRRLLGAPAIALWVLVDGPDQLRCRSAVGLPDQYVAGVEQGSLGRAKEILDLLVQAPLRPIELHPESPDPRVVSPVDVRQDLGLRHALAIPLREGARIRGFMAVYFSEQAPFLSEDLPLYDAAASILAAALAISRARHQLVVSQHVLSELIEGLYVGVVVCDLEGTVLMANRAAARLIGLADRSPVGFSLPAVVRTRTELPWETWRQLSPGTTSDAVIVQVITPDHRLREIEFRVQAIELPDERAGWAPRLQVLLQDVTLERRRLLELELLQDLTRMVTDHRDLDAAFRMVAERLQRDFGYALVGLAVLSPDRQRFIGRAIRTEGAVSFNEWLTTRGVTGRALRENRSQLVVNVREDPDYFEPLPGLAVESEIVVLLRRWGEPIGVLNIESNAGHRLDEEDLRLAENVAVHLELLMEQVELTDRLSRQALTDPLTGLANRRALIDRLQQVTRDRRIETAAVMLIDFDGFKQLNDQRGHLFGDAVLQQVADRLVQHTRPDDLVARYAGDEFAVVVVDVGLSEAVEVAERLRRAVAREPVVHEDVAVNLTISIGLAIYPDHGKTPDDLIRVADEAMYRAKRRGGNSIALAGEPG</sequence>
<gene>
    <name evidence="5" type="ORF">ENP34_09900</name>
</gene>
<protein>
    <submittedName>
        <fullName evidence="5">Diguanylate cyclase</fullName>
    </submittedName>
</protein>
<dbReference type="PROSITE" id="PS50112">
    <property type="entry name" value="PAS"/>
    <property type="match status" value="1"/>
</dbReference>
<evidence type="ECO:0000256" key="1">
    <source>
        <dbReference type="ARBA" id="ARBA00022679"/>
    </source>
</evidence>
<dbReference type="SUPFAM" id="SSF55073">
    <property type="entry name" value="Nucleotide cyclase"/>
    <property type="match status" value="1"/>
</dbReference>
<feature type="domain" description="PAS" evidence="3">
    <location>
        <begin position="309"/>
        <end position="353"/>
    </location>
</feature>
<dbReference type="Pfam" id="PF13185">
    <property type="entry name" value="GAF_2"/>
    <property type="match status" value="1"/>
</dbReference>
<dbReference type="InterPro" id="IPR035965">
    <property type="entry name" value="PAS-like_dom_sf"/>
</dbReference>
<dbReference type="AlphaFoldDB" id="A0A831X0Z4"/>
<dbReference type="SMART" id="SM00267">
    <property type="entry name" value="GGDEF"/>
    <property type="match status" value="1"/>
</dbReference>
<evidence type="ECO:0000259" key="4">
    <source>
        <dbReference type="PROSITE" id="PS50887"/>
    </source>
</evidence>
<evidence type="ECO:0000313" key="5">
    <source>
        <dbReference type="EMBL" id="HEG91734.1"/>
    </source>
</evidence>
<dbReference type="Pfam" id="PF00989">
    <property type="entry name" value="PAS"/>
    <property type="match status" value="1"/>
</dbReference>
<dbReference type="InterPro" id="IPR003018">
    <property type="entry name" value="GAF"/>
</dbReference>
<keyword evidence="2" id="KW-0418">Kinase</keyword>
<dbReference type="EMBL" id="DSIY01000232">
    <property type="protein sequence ID" value="HEG91734.1"/>
    <property type="molecule type" value="Genomic_DNA"/>
</dbReference>
<dbReference type="InterPro" id="IPR000160">
    <property type="entry name" value="GGDEF_dom"/>
</dbReference>
<dbReference type="InterPro" id="IPR029787">
    <property type="entry name" value="Nucleotide_cyclase"/>
</dbReference>
<dbReference type="SUPFAM" id="SSF55781">
    <property type="entry name" value="GAF domain-like"/>
    <property type="match status" value="2"/>
</dbReference>
<dbReference type="InterPro" id="IPR013767">
    <property type="entry name" value="PAS_fold"/>
</dbReference>
<dbReference type="SMART" id="SM00091">
    <property type="entry name" value="PAS"/>
    <property type="match status" value="1"/>
</dbReference>
<dbReference type="Pfam" id="PF00990">
    <property type="entry name" value="GGDEF"/>
    <property type="match status" value="1"/>
</dbReference>
<proteinExistence type="predicted"/>
<dbReference type="InterPro" id="IPR029016">
    <property type="entry name" value="GAF-like_dom_sf"/>
</dbReference>
<dbReference type="InterPro" id="IPR052163">
    <property type="entry name" value="DGC-Regulatory_Protein"/>
</dbReference>
<reference evidence="5" key="1">
    <citation type="journal article" date="2020" name="mSystems">
        <title>Genome- and Community-Level Interaction Insights into Carbon Utilization and Element Cycling Functions of Hydrothermarchaeota in Hydrothermal Sediment.</title>
        <authorList>
            <person name="Zhou Z."/>
            <person name="Liu Y."/>
            <person name="Xu W."/>
            <person name="Pan J."/>
            <person name="Luo Z.H."/>
            <person name="Li M."/>
        </authorList>
    </citation>
    <scope>NUCLEOTIDE SEQUENCE [LARGE SCALE GENOMIC DNA]</scope>
    <source>
        <strain evidence="5">SpSt-210</strain>
    </source>
</reference>
<dbReference type="SMART" id="SM00065">
    <property type="entry name" value="GAF"/>
    <property type="match status" value="1"/>
</dbReference>
<evidence type="ECO:0000259" key="3">
    <source>
        <dbReference type="PROSITE" id="PS50112"/>
    </source>
</evidence>